<keyword evidence="6 9" id="KW-0472">Membrane</keyword>
<dbReference type="PANTHER" id="PTHR32385">
    <property type="entry name" value="MANNOSYL PHOSPHORYLINOSITOL CERAMIDE SYNTHASE"/>
    <property type="match status" value="1"/>
</dbReference>
<keyword evidence="11" id="KW-1185">Reference proteome</keyword>
<evidence type="ECO:0000256" key="7">
    <source>
        <dbReference type="ARBA" id="ARBA00052145"/>
    </source>
</evidence>
<keyword evidence="5 9" id="KW-1133">Transmembrane helix</keyword>
<dbReference type="FunFam" id="3.90.550.20:FF:000001">
    <property type="entry name" value="MIPC synthase subunit (SurA)"/>
    <property type="match status" value="1"/>
</dbReference>
<dbReference type="InterPro" id="IPR051706">
    <property type="entry name" value="Glycosyltransferase_domain"/>
</dbReference>
<sequence length="385" mass="44547">MRKELKYMIYGNLTILGIILYVTFDLLTLAIDDTFQDALREEELNPPQGAEERPMLIPKIIHQTYKTEEIPDVWKEGQQRCKDLHPDYEYILWTDKMSVEFIEKEYPWFLDTFKNYRYPIERADAIRYFILSYYGGVYIDLDDGCERSLDRLLTVPAFARKTSPTGISNDVLGSVPGHPFFDKLMHSLKKYDRNWLVPYITIMASTGPLFVSMVWKQYKRWGVPKDGVVRILQPADYKMHANSFFSISKGSSWHMGDAKFVKSLANHILACVVAGFVFAFFVLYSEYCFYCWLCSRSTAKKSAASSTTATIAGKVLNFFRSIPMCSRGVNFDSTERLADGQLSDQRSSLNERQRQNRIRKDSNLPFSFLLSDLEKNDPNFTDLSN</sequence>
<evidence type="ECO:0000256" key="1">
    <source>
        <dbReference type="ARBA" id="ARBA00004141"/>
    </source>
</evidence>
<dbReference type="GeneID" id="59234474"/>
<comment type="subcellular location">
    <subcellularLocation>
        <location evidence="1">Membrane</location>
        <topology evidence="1">Multi-pass membrane protein</topology>
    </subcellularLocation>
</comment>
<feature type="transmembrane region" description="Helical" evidence="9">
    <location>
        <begin position="264"/>
        <end position="284"/>
    </location>
</feature>
<keyword evidence="4 9" id="KW-0812">Transmembrane</keyword>
<evidence type="ECO:0000256" key="6">
    <source>
        <dbReference type="ARBA" id="ARBA00023136"/>
    </source>
</evidence>
<evidence type="ECO:0000256" key="4">
    <source>
        <dbReference type="ARBA" id="ARBA00022692"/>
    </source>
</evidence>
<dbReference type="GO" id="GO:0016020">
    <property type="term" value="C:membrane"/>
    <property type="evidence" value="ECO:0007669"/>
    <property type="project" value="UniProtKB-SubCell"/>
</dbReference>
<dbReference type="KEGG" id="zmk:HG535_0A07810"/>
<evidence type="ECO:0000256" key="5">
    <source>
        <dbReference type="ARBA" id="ARBA00022989"/>
    </source>
</evidence>
<proteinExistence type="inferred from homology"/>
<dbReference type="OrthoDB" id="3647at2759"/>
<gene>
    <name evidence="10" type="ORF">HG535_0A07810</name>
</gene>
<dbReference type="GO" id="GO:0051999">
    <property type="term" value="P:mannosyl-inositol phosphorylceramide biosynthetic process"/>
    <property type="evidence" value="ECO:0007669"/>
    <property type="project" value="TreeGrafter"/>
</dbReference>
<accession>A0A7H9AWP9</accession>
<dbReference type="Proteomes" id="UP000509704">
    <property type="component" value="Chromosome 1"/>
</dbReference>
<evidence type="ECO:0000256" key="8">
    <source>
        <dbReference type="ARBA" id="ARBA00066893"/>
    </source>
</evidence>
<feature type="transmembrane region" description="Helical" evidence="9">
    <location>
        <begin position="7"/>
        <end position="31"/>
    </location>
</feature>
<dbReference type="Pfam" id="PF04488">
    <property type="entry name" value="Gly_transf_sug"/>
    <property type="match status" value="1"/>
</dbReference>
<keyword evidence="3" id="KW-0808">Transferase</keyword>
<dbReference type="AlphaFoldDB" id="A0A7H9AWP9"/>
<comment type="similarity">
    <text evidence="2">Belongs to the glycosyltransferase 32 family.</text>
</comment>
<dbReference type="GO" id="GO:0006676">
    <property type="term" value="P:mannosyl diphosphorylinositol ceramide metabolic process"/>
    <property type="evidence" value="ECO:0007669"/>
    <property type="project" value="UniProtKB-ARBA"/>
</dbReference>
<dbReference type="Gene3D" id="3.90.550.20">
    <property type="match status" value="1"/>
</dbReference>
<dbReference type="GO" id="GO:0103064">
    <property type="term" value="F:inositol phosphorylceramide mannosyltransferase activity"/>
    <property type="evidence" value="ECO:0007669"/>
    <property type="project" value="UniProtKB-EC"/>
</dbReference>
<dbReference type="EMBL" id="CP058604">
    <property type="protein sequence ID" value="QLG70838.1"/>
    <property type="molecule type" value="Genomic_DNA"/>
</dbReference>
<evidence type="ECO:0000313" key="11">
    <source>
        <dbReference type="Proteomes" id="UP000509704"/>
    </source>
</evidence>
<reference evidence="10 11" key="1">
    <citation type="submission" date="2020-07" db="EMBL/GenBank/DDBJ databases">
        <title>The yeast mating-type switching endonuclease HO is a domesticated member of an unorthodox homing genetic element family.</title>
        <authorList>
            <person name="Coughlan A.Y."/>
            <person name="Lombardi L."/>
            <person name="Braun-Galleani S."/>
            <person name="Martos A.R."/>
            <person name="Galeote V."/>
            <person name="Bigey F."/>
            <person name="Dequin S."/>
            <person name="Byrne K.P."/>
            <person name="Wolfe K.H."/>
        </authorList>
    </citation>
    <scope>NUCLEOTIDE SEQUENCE [LARGE SCALE GENOMIC DNA]</scope>
    <source>
        <strain evidence="10 11">NRRL Y-6702</strain>
    </source>
</reference>
<evidence type="ECO:0000313" key="10">
    <source>
        <dbReference type="EMBL" id="QLG70838.1"/>
    </source>
</evidence>
<dbReference type="InterPro" id="IPR029044">
    <property type="entry name" value="Nucleotide-diphossugar_trans"/>
</dbReference>
<evidence type="ECO:0000256" key="3">
    <source>
        <dbReference type="ARBA" id="ARBA00022679"/>
    </source>
</evidence>
<organism evidence="10 11">
    <name type="scientific">Zygotorulaspora mrakii</name>
    <name type="common">Zygosaccharomyces mrakii</name>
    <dbReference type="NCBI Taxonomy" id="42260"/>
    <lineage>
        <taxon>Eukaryota</taxon>
        <taxon>Fungi</taxon>
        <taxon>Dikarya</taxon>
        <taxon>Ascomycota</taxon>
        <taxon>Saccharomycotina</taxon>
        <taxon>Saccharomycetes</taxon>
        <taxon>Saccharomycetales</taxon>
        <taxon>Saccharomycetaceae</taxon>
        <taxon>Zygotorulaspora</taxon>
    </lineage>
</organism>
<dbReference type="InterPro" id="IPR007577">
    <property type="entry name" value="GlycoTrfase_DXD_sugar-bd_CS"/>
</dbReference>
<dbReference type="SUPFAM" id="SSF53448">
    <property type="entry name" value="Nucleotide-diphospho-sugar transferases"/>
    <property type="match status" value="1"/>
</dbReference>
<dbReference type="PANTHER" id="PTHR32385:SF20">
    <property type="entry name" value="MANNOSYL PHOSPHORYLINOSITOL CERAMIDE SYNTHASE CSH1-RELATED"/>
    <property type="match status" value="1"/>
</dbReference>
<dbReference type="EC" id="2.4.1.370" evidence="8"/>
<protein>
    <recommendedName>
        <fullName evidence="8">inositol phosphorylceramide mannosyltransferase</fullName>
        <ecNumber evidence="8">2.4.1.370</ecNumber>
    </recommendedName>
</protein>
<feature type="transmembrane region" description="Helical" evidence="9">
    <location>
        <begin position="195"/>
        <end position="215"/>
    </location>
</feature>
<name>A0A7H9AWP9_ZYGMR</name>
<evidence type="ECO:0000256" key="9">
    <source>
        <dbReference type="SAM" id="Phobius"/>
    </source>
</evidence>
<dbReference type="GO" id="GO:0031501">
    <property type="term" value="C:mannosyltransferase complex"/>
    <property type="evidence" value="ECO:0007669"/>
    <property type="project" value="UniProtKB-ARBA"/>
</dbReference>
<dbReference type="RefSeq" id="XP_037142566.1">
    <property type="nucleotide sequence ID" value="XM_037286671.1"/>
</dbReference>
<comment type="catalytic activity">
    <reaction evidence="7">
        <text>a 1D-myo-inositol-1-phospho-N-[(R)-2-hydroxy-very-long-chain fatty acyl]-(R)-4-hydroxysphingoid base + GDP-alpha-D-mannose = an alpha-D-mannosyl-(1&lt;-&gt;6)-1D-myo-inositol-1-phospho-N-[(R)-2-hydroxy-very-long-chain fatty acyl]-(R)-4-hydroxysphingoid base + GDP + H(+)</text>
        <dbReference type="Rhea" id="RHEA:64596"/>
        <dbReference type="ChEBI" id="CHEBI:15378"/>
        <dbReference type="ChEBI" id="CHEBI:57527"/>
        <dbReference type="ChEBI" id="CHEBI:58189"/>
        <dbReference type="ChEBI" id="CHEBI:155885"/>
        <dbReference type="ChEBI" id="CHEBI:155926"/>
        <dbReference type="EC" id="2.4.1.370"/>
    </reaction>
    <physiologicalReaction direction="left-to-right" evidence="7">
        <dbReference type="Rhea" id="RHEA:64597"/>
    </physiologicalReaction>
</comment>
<evidence type="ECO:0000256" key="2">
    <source>
        <dbReference type="ARBA" id="ARBA00009003"/>
    </source>
</evidence>